<protein>
    <submittedName>
        <fullName evidence="1">Uncharacterized protein</fullName>
    </submittedName>
</protein>
<sequence>MVMRMIDDDGGGSYLVSGSIWFESRLSSRFGCRGLVWLWVQVHSSRLIQHRVNPVNRSMSVNIGQRSQTSQHIRLTGQSWSTGISVQLRFTTMVNWSTRDVVKS</sequence>
<dbReference type="EMBL" id="MNCJ02000321">
    <property type="protein sequence ID" value="KAF5802702.1"/>
    <property type="molecule type" value="Genomic_DNA"/>
</dbReference>
<name>A0A9K3NJB5_HELAN</name>
<dbReference type="AlphaFoldDB" id="A0A9K3NJB5"/>
<dbReference type="Proteomes" id="UP000215914">
    <property type="component" value="Unassembled WGS sequence"/>
</dbReference>
<proteinExistence type="predicted"/>
<dbReference type="Gramene" id="mRNA:HanXRQr2_Chr06g0262651">
    <property type="protein sequence ID" value="CDS:HanXRQr2_Chr06g0262651.1"/>
    <property type="gene ID" value="HanXRQr2_Chr06g0262651"/>
</dbReference>
<reference evidence="1" key="1">
    <citation type="journal article" date="2017" name="Nature">
        <title>The sunflower genome provides insights into oil metabolism, flowering and Asterid evolution.</title>
        <authorList>
            <person name="Badouin H."/>
            <person name="Gouzy J."/>
            <person name="Grassa C.J."/>
            <person name="Murat F."/>
            <person name="Staton S.E."/>
            <person name="Cottret L."/>
            <person name="Lelandais-Briere C."/>
            <person name="Owens G.L."/>
            <person name="Carrere S."/>
            <person name="Mayjonade B."/>
            <person name="Legrand L."/>
            <person name="Gill N."/>
            <person name="Kane N.C."/>
            <person name="Bowers J.E."/>
            <person name="Hubner S."/>
            <person name="Bellec A."/>
            <person name="Berard A."/>
            <person name="Berges H."/>
            <person name="Blanchet N."/>
            <person name="Boniface M.C."/>
            <person name="Brunel D."/>
            <person name="Catrice O."/>
            <person name="Chaidir N."/>
            <person name="Claudel C."/>
            <person name="Donnadieu C."/>
            <person name="Faraut T."/>
            <person name="Fievet G."/>
            <person name="Helmstetter N."/>
            <person name="King M."/>
            <person name="Knapp S.J."/>
            <person name="Lai Z."/>
            <person name="Le Paslier M.C."/>
            <person name="Lippi Y."/>
            <person name="Lorenzon L."/>
            <person name="Mandel J.R."/>
            <person name="Marage G."/>
            <person name="Marchand G."/>
            <person name="Marquand E."/>
            <person name="Bret-Mestries E."/>
            <person name="Morien E."/>
            <person name="Nambeesan S."/>
            <person name="Nguyen T."/>
            <person name="Pegot-Espagnet P."/>
            <person name="Pouilly N."/>
            <person name="Raftis F."/>
            <person name="Sallet E."/>
            <person name="Schiex T."/>
            <person name="Thomas J."/>
            <person name="Vandecasteele C."/>
            <person name="Vares D."/>
            <person name="Vear F."/>
            <person name="Vautrin S."/>
            <person name="Crespi M."/>
            <person name="Mangin B."/>
            <person name="Burke J.M."/>
            <person name="Salse J."/>
            <person name="Munos S."/>
            <person name="Vincourt P."/>
            <person name="Rieseberg L.H."/>
            <person name="Langlade N.B."/>
        </authorList>
    </citation>
    <scope>NUCLEOTIDE SEQUENCE</scope>
    <source>
        <tissue evidence="1">Leaves</tissue>
    </source>
</reference>
<gene>
    <name evidence="1" type="ORF">HanXRQr2_Chr06g0262651</name>
</gene>
<evidence type="ECO:0000313" key="2">
    <source>
        <dbReference type="Proteomes" id="UP000215914"/>
    </source>
</evidence>
<accession>A0A9K3NJB5</accession>
<comment type="caution">
    <text evidence="1">The sequence shown here is derived from an EMBL/GenBank/DDBJ whole genome shotgun (WGS) entry which is preliminary data.</text>
</comment>
<reference evidence="1" key="2">
    <citation type="submission" date="2020-06" db="EMBL/GenBank/DDBJ databases">
        <title>Helianthus annuus Genome sequencing and assembly Release 2.</title>
        <authorList>
            <person name="Gouzy J."/>
            <person name="Langlade N."/>
            <person name="Munos S."/>
        </authorList>
    </citation>
    <scope>NUCLEOTIDE SEQUENCE</scope>
    <source>
        <tissue evidence="1">Leaves</tissue>
    </source>
</reference>
<keyword evidence="2" id="KW-1185">Reference proteome</keyword>
<evidence type="ECO:0000313" key="1">
    <source>
        <dbReference type="EMBL" id="KAF5802702.1"/>
    </source>
</evidence>
<organism evidence="1 2">
    <name type="scientific">Helianthus annuus</name>
    <name type="common">Common sunflower</name>
    <dbReference type="NCBI Taxonomy" id="4232"/>
    <lineage>
        <taxon>Eukaryota</taxon>
        <taxon>Viridiplantae</taxon>
        <taxon>Streptophyta</taxon>
        <taxon>Embryophyta</taxon>
        <taxon>Tracheophyta</taxon>
        <taxon>Spermatophyta</taxon>
        <taxon>Magnoliopsida</taxon>
        <taxon>eudicotyledons</taxon>
        <taxon>Gunneridae</taxon>
        <taxon>Pentapetalae</taxon>
        <taxon>asterids</taxon>
        <taxon>campanulids</taxon>
        <taxon>Asterales</taxon>
        <taxon>Asteraceae</taxon>
        <taxon>Asteroideae</taxon>
        <taxon>Heliantheae alliance</taxon>
        <taxon>Heliantheae</taxon>
        <taxon>Helianthus</taxon>
    </lineage>
</organism>